<evidence type="ECO:0008006" key="2">
    <source>
        <dbReference type="Google" id="ProtNLM"/>
    </source>
</evidence>
<proteinExistence type="predicted"/>
<evidence type="ECO:0000313" key="1">
    <source>
        <dbReference type="EMBL" id="HHE54267.1"/>
    </source>
</evidence>
<dbReference type="SUPFAM" id="SSF53146">
    <property type="entry name" value="Nitrogenase accessory factor-like"/>
    <property type="match status" value="1"/>
</dbReference>
<dbReference type="AlphaFoldDB" id="A0A7V5LI22"/>
<sequence length="116" mass="13164">MRVAIAVWQNRVAPVFDVCQKIKIFDPDEQIAHPQTLDFSRLSLAQRLKTLSDSGVKILVCNGISLFLQACLQANSIMVLKDKFGSEEEILKSIKNQDLIKQSKENRSCRSPEEIF</sequence>
<gene>
    <name evidence="1" type="ORF">ENL21_00670</name>
</gene>
<organism evidence="1">
    <name type="scientific">Caldithrix abyssi</name>
    <dbReference type="NCBI Taxonomy" id="187145"/>
    <lineage>
        <taxon>Bacteria</taxon>
        <taxon>Pseudomonadati</taxon>
        <taxon>Calditrichota</taxon>
        <taxon>Calditrichia</taxon>
        <taxon>Calditrichales</taxon>
        <taxon>Calditrichaceae</taxon>
        <taxon>Caldithrix</taxon>
    </lineage>
</organism>
<dbReference type="InterPro" id="IPR036105">
    <property type="entry name" value="DiNase_FeMo-co_biosyn_sf"/>
</dbReference>
<dbReference type="EMBL" id="DRTD01000047">
    <property type="protein sequence ID" value="HHE54267.1"/>
    <property type="molecule type" value="Genomic_DNA"/>
</dbReference>
<protein>
    <recommendedName>
        <fullName evidence="2">Dinitrogenase iron-molybdenum cofactor biosynthesis domain-containing protein</fullName>
    </recommendedName>
</protein>
<accession>A0A7V5LI22</accession>
<dbReference type="Proteomes" id="UP000886111">
    <property type="component" value="Unassembled WGS sequence"/>
</dbReference>
<reference evidence="1" key="1">
    <citation type="journal article" date="2020" name="mSystems">
        <title>Genome- and Community-Level Interaction Insights into Carbon Utilization and Element Cycling Functions of Hydrothermarchaeota in Hydrothermal Sediment.</title>
        <authorList>
            <person name="Zhou Z."/>
            <person name="Liu Y."/>
            <person name="Xu W."/>
            <person name="Pan J."/>
            <person name="Luo Z.H."/>
            <person name="Li M."/>
        </authorList>
    </citation>
    <scope>NUCLEOTIDE SEQUENCE [LARGE SCALE GENOMIC DNA]</scope>
    <source>
        <strain evidence="1">HyVt-76</strain>
    </source>
</reference>
<dbReference type="Gene3D" id="3.30.420.130">
    <property type="entry name" value="Dinitrogenase iron-molybdenum cofactor biosynthesis domain"/>
    <property type="match status" value="1"/>
</dbReference>
<comment type="caution">
    <text evidence="1">The sequence shown here is derived from an EMBL/GenBank/DDBJ whole genome shotgun (WGS) entry which is preliminary data.</text>
</comment>
<name>A0A7V5LI22_CALAY</name>